<proteinExistence type="predicted"/>
<reference evidence="1" key="1">
    <citation type="submission" date="2021-02" db="EMBL/GenBank/DDBJ databases">
        <authorList>
            <consortium name="DOE Joint Genome Institute"/>
            <person name="Ahrendt S."/>
            <person name="Looney B.P."/>
            <person name="Miyauchi S."/>
            <person name="Morin E."/>
            <person name="Drula E."/>
            <person name="Courty P.E."/>
            <person name="Chicoki N."/>
            <person name="Fauchery L."/>
            <person name="Kohler A."/>
            <person name="Kuo A."/>
            <person name="Labutti K."/>
            <person name="Pangilinan J."/>
            <person name="Lipzen A."/>
            <person name="Riley R."/>
            <person name="Andreopoulos W."/>
            <person name="He G."/>
            <person name="Johnson J."/>
            <person name="Barry K.W."/>
            <person name="Grigoriev I.V."/>
            <person name="Nagy L."/>
            <person name="Hibbett D."/>
            <person name="Henrissat B."/>
            <person name="Matheny P.B."/>
            <person name="Labbe J."/>
            <person name="Martin F."/>
        </authorList>
    </citation>
    <scope>NUCLEOTIDE SEQUENCE</scope>
    <source>
        <strain evidence="1">FP105234-sp</strain>
    </source>
</reference>
<dbReference type="Proteomes" id="UP000814033">
    <property type="component" value="Unassembled WGS sequence"/>
</dbReference>
<organism evidence="1 2">
    <name type="scientific">Auriscalpium vulgare</name>
    <dbReference type="NCBI Taxonomy" id="40419"/>
    <lineage>
        <taxon>Eukaryota</taxon>
        <taxon>Fungi</taxon>
        <taxon>Dikarya</taxon>
        <taxon>Basidiomycota</taxon>
        <taxon>Agaricomycotina</taxon>
        <taxon>Agaricomycetes</taxon>
        <taxon>Russulales</taxon>
        <taxon>Auriscalpiaceae</taxon>
        <taxon>Auriscalpium</taxon>
    </lineage>
</organism>
<name>A0ACB8RUL7_9AGAM</name>
<comment type="caution">
    <text evidence="1">The sequence shown here is derived from an EMBL/GenBank/DDBJ whole genome shotgun (WGS) entry which is preliminary data.</text>
</comment>
<protein>
    <submittedName>
        <fullName evidence="1">Uncharacterized protein</fullName>
    </submittedName>
</protein>
<evidence type="ECO:0000313" key="1">
    <source>
        <dbReference type="EMBL" id="KAI0047547.1"/>
    </source>
</evidence>
<keyword evidence="2" id="KW-1185">Reference proteome</keyword>
<dbReference type="EMBL" id="MU275902">
    <property type="protein sequence ID" value="KAI0047547.1"/>
    <property type="molecule type" value="Genomic_DNA"/>
</dbReference>
<gene>
    <name evidence="1" type="ORF">FA95DRAFT_1572440</name>
</gene>
<accession>A0ACB8RUL7</accession>
<reference evidence="1" key="2">
    <citation type="journal article" date="2022" name="New Phytol.">
        <title>Evolutionary transition to the ectomycorrhizal habit in the genomes of a hyperdiverse lineage of mushroom-forming fungi.</title>
        <authorList>
            <person name="Looney B."/>
            <person name="Miyauchi S."/>
            <person name="Morin E."/>
            <person name="Drula E."/>
            <person name="Courty P.E."/>
            <person name="Kohler A."/>
            <person name="Kuo A."/>
            <person name="LaButti K."/>
            <person name="Pangilinan J."/>
            <person name="Lipzen A."/>
            <person name="Riley R."/>
            <person name="Andreopoulos W."/>
            <person name="He G."/>
            <person name="Johnson J."/>
            <person name="Nolan M."/>
            <person name="Tritt A."/>
            <person name="Barry K.W."/>
            <person name="Grigoriev I.V."/>
            <person name="Nagy L.G."/>
            <person name="Hibbett D."/>
            <person name="Henrissat B."/>
            <person name="Matheny P.B."/>
            <person name="Labbe J."/>
            <person name="Martin F.M."/>
        </authorList>
    </citation>
    <scope>NUCLEOTIDE SEQUENCE</scope>
    <source>
        <strain evidence="1">FP105234-sp</strain>
    </source>
</reference>
<sequence length="288" mass="32709">MHPELDSSFIAATRTAMMYQKAVEEAHRYLSIGHCSTKIRLFRASSDNTHYFTKYNNKEYAVGWEYCVHGGPYIDYEGLENDGDKEPLKRNESGYSVVVAFKIFQDGAPDPPETEADTATITGIRRITDALEAPVALLLRRRYCLEPHWLSGFDALLYSALMRRTDINVHLIPIVINFSASLHLNGYSTPVRRSFSALVYPFTSEHIDYIGGARKTDPAKSTMPWLAGLEKNVQFLAMDFEGSTVQWSHKKWDDSSVRGDETQEWTEDSVYLSYALIIVPKTSREVSE</sequence>
<evidence type="ECO:0000313" key="2">
    <source>
        <dbReference type="Proteomes" id="UP000814033"/>
    </source>
</evidence>